<dbReference type="EMBL" id="JAUTBF010000001">
    <property type="protein sequence ID" value="MDQ1122961.1"/>
    <property type="molecule type" value="Genomic_DNA"/>
</dbReference>
<dbReference type="PANTHER" id="PTHR30250:SF10">
    <property type="entry name" value="LIPOPOLYSACCHARIDE BIOSYNTHESIS PROTEIN WZXC"/>
    <property type="match status" value="1"/>
</dbReference>
<evidence type="ECO:0000256" key="5">
    <source>
        <dbReference type="ARBA" id="ARBA00022989"/>
    </source>
</evidence>
<dbReference type="RefSeq" id="WP_307481850.1">
    <property type="nucleotide sequence ID" value="NZ_JAUTBF010000001.1"/>
</dbReference>
<evidence type="ECO:0000313" key="8">
    <source>
        <dbReference type="EMBL" id="MDQ1122961.1"/>
    </source>
</evidence>
<feature type="transmembrane region" description="Helical" evidence="7">
    <location>
        <begin position="316"/>
        <end position="335"/>
    </location>
</feature>
<comment type="similarity">
    <text evidence="2">Belongs to the polysaccharide synthase family.</text>
</comment>
<evidence type="ECO:0000256" key="2">
    <source>
        <dbReference type="ARBA" id="ARBA00007430"/>
    </source>
</evidence>
<dbReference type="Proteomes" id="UP001226691">
    <property type="component" value="Unassembled WGS sequence"/>
</dbReference>
<name>A0ABU0TTH1_MICTR</name>
<evidence type="ECO:0000256" key="1">
    <source>
        <dbReference type="ARBA" id="ARBA00004651"/>
    </source>
</evidence>
<feature type="transmembrane region" description="Helical" evidence="7">
    <location>
        <begin position="115"/>
        <end position="138"/>
    </location>
</feature>
<feature type="transmembrane region" description="Helical" evidence="7">
    <location>
        <begin position="86"/>
        <end position="109"/>
    </location>
</feature>
<sequence>MTDTPSLRSRLVGFTLIPAVAAVSPLLVLPAVSRSAGPDGWASAIAGESVGTFAAIAVAYGWTTVGPALVSIAPDDIRRGRLYRDAVVVRLATSLIALPLLVLVCALVASPGHQLLAALMGLQGALIGLSFTWFSVGVGDPRSILFYDAVPRLAVALASMLAIVSGAPVEVYPLAGILVTVVGTTLFSLRLLHRYPSPWPPAREIPGLFRVGAPVALNDAALGAYSSVPTPLVNVLSTGGAAAGFASGDKMAKLGQFLPLTLANALQSWSAEVSGAARLRRLRLALALHGGFGVLGMLVLGLLGPPVSALMFGTDASAPWGVCFALGLAFAMYSLRTSMTRHVLFPAGEQTAVMRATITATVVGVPLMVGGGLLLGPLGVAVGYALTESVSTALLALRTLSRMHLLADEETAA</sequence>
<keyword evidence="5 7" id="KW-1133">Transmembrane helix</keyword>
<keyword evidence="6 7" id="KW-0472">Membrane</keyword>
<keyword evidence="3" id="KW-1003">Cell membrane</keyword>
<keyword evidence="4 7" id="KW-0812">Transmembrane</keyword>
<proteinExistence type="inferred from homology"/>
<comment type="caution">
    <text evidence="8">The sequence shown here is derived from an EMBL/GenBank/DDBJ whole genome shotgun (WGS) entry which is preliminary data.</text>
</comment>
<evidence type="ECO:0000256" key="3">
    <source>
        <dbReference type="ARBA" id="ARBA00022475"/>
    </source>
</evidence>
<feature type="transmembrane region" description="Helical" evidence="7">
    <location>
        <begin position="171"/>
        <end position="192"/>
    </location>
</feature>
<comment type="subcellular location">
    <subcellularLocation>
        <location evidence="1">Cell membrane</location>
        <topology evidence="1">Multi-pass membrane protein</topology>
    </subcellularLocation>
</comment>
<dbReference type="PANTHER" id="PTHR30250">
    <property type="entry name" value="PST FAMILY PREDICTED COLANIC ACID TRANSPORTER"/>
    <property type="match status" value="1"/>
</dbReference>
<dbReference type="InterPro" id="IPR050833">
    <property type="entry name" value="Poly_Biosynth_Transport"/>
</dbReference>
<feature type="transmembrane region" description="Helical" evidence="7">
    <location>
        <begin position="12"/>
        <end position="32"/>
    </location>
</feature>
<reference evidence="8 9" key="1">
    <citation type="submission" date="2023-07" db="EMBL/GenBank/DDBJ databases">
        <title>Functional and genomic diversity of the sorghum phyllosphere microbiome.</title>
        <authorList>
            <person name="Shade A."/>
        </authorList>
    </citation>
    <scope>NUCLEOTIDE SEQUENCE [LARGE SCALE GENOMIC DNA]</scope>
    <source>
        <strain evidence="8 9">SORGH_AS_1207</strain>
    </source>
</reference>
<gene>
    <name evidence="8" type="ORF">QE412_001534</name>
</gene>
<accession>A0ABU0TTH1</accession>
<evidence type="ECO:0000313" key="9">
    <source>
        <dbReference type="Proteomes" id="UP001226691"/>
    </source>
</evidence>
<evidence type="ECO:0000256" key="4">
    <source>
        <dbReference type="ARBA" id="ARBA00022692"/>
    </source>
</evidence>
<feature type="transmembrane region" description="Helical" evidence="7">
    <location>
        <begin position="145"/>
        <end position="165"/>
    </location>
</feature>
<evidence type="ECO:0000256" key="6">
    <source>
        <dbReference type="ARBA" id="ARBA00023136"/>
    </source>
</evidence>
<feature type="transmembrane region" description="Helical" evidence="7">
    <location>
        <begin position="356"/>
        <end position="375"/>
    </location>
</feature>
<keyword evidence="9" id="KW-1185">Reference proteome</keyword>
<feature type="transmembrane region" description="Helical" evidence="7">
    <location>
        <begin position="284"/>
        <end position="304"/>
    </location>
</feature>
<organism evidence="8 9">
    <name type="scientific">Microbacterium trichothecenolyticum</name>
    <name type="common">Aureobacterium trichothecenolyticum</name>
    <dbReference type="NCBI Taxonomy" id="69370"/>
    <lineage>
        <taxon>Bacteria</taxon>
        <taxon>Bacillati</taxon>
        <taxon>Actinomycetota</taxon>
        <taxon>Actinomycetes</taxon>
        <taxon>Micrococcales</taxon>
        <taxon>Microbacteriaceae</taxon>
        <taxon>Microbacterium</taxon>
    </lineage>
</organism>
<evidence type="ECO:0000256" key="7">
    <source>
        <dbReference type="SAM" id="Phobius"/>
    </source>
</evidence>
<feature type="transmembrane region" description="Helical" evidence="7">
    <location>
        <begin position="52"/>
        <end position="74"/>
    </location>
</feature>
<protein>
    <submittedName>
        <fullName evidence="8">O-antigen/teichoic acid export membrane protein</fullName>
    </submittedName>
</protein>